<comment type="caution">
    <text evidence="1">The sequence shown here is derived from an EMBL/GenBank/DDBJ whole genome shotgun (WGS) entry which is preliminary data.</text>
</comment>
<reference evidence="1 2" key="1">
    <citation type="submission" date="2018-10" db="EMBL/GenBank/DDBJ databases">
        <title>Draft Genome Sequence of Bacteroides sp. KCTC 15687.</title>
        <authorList>
            <person name="Yu S.Y."/>
            <person name="Kim J.S."/>
            <person name="Oh B.S."/>
            <person name="Park S.H."/>
            <person name="Kang S.W."/>
            <person name="Park J.E."/>
            <person name="Choi S.H."/>
            <person name="Han K.I."/>
            <person name="Lee K.C."/>
            <person name="Eom M.K."/>
            <person name="Suh M.K."/>
            <person name="Lee D.H."/>
            <person name="Yoon H."/>
            <person name="Kim B."/>
            <person name="Yang S.J."/>
            <person name="Lee J.S."/>
            <person name="Lee J.H."/>
        </authorList>
    </citation>
    <scope>NUCLEOTIDE SEQUENCE [LARGE SCALE GENOMIC DNA]</scope>
    <source>
        <strain evidence="1 2">KCTC 15687</strain>
    </source>
</reference>
<dbReference type="RefSeq" id="WP_125040306.1">
    <property type="nucleotide sequence ID" value="NZ_BHWB01000002.1"/>
</dbReference>
<organism evidence="1 2">
    <name type="scientific">Bacteroides faecalis</name>
    <dbReference type="NCBI Taxonomy" id="2447885"/>
    <lineage>
        <taxon>Bacteria</taxon>
        <taxon>Pseudomonadati</taxon>
        <taxon>Bacteroidota</taxon>
        <taxon>Bacteroidia</taxon>
        <taxon>Bacteroidales</taxon>
        <taxon>Bacteroidaceae</taxon>
        <taxon>Bacteroides</taxon>
    </lineage>
</organism>
<proteinExistence type="predicted"/>
<protein>
    <submittedName>
        <fullName evidence="1">Uncharacterized protein</fullName>
    </submittedName>
</protein>
<evidence type="ECO:0000313" key="1">
    <source>
        <dbReference type="EMBL" id="GCB34059.1"/>
    </source>
</evidence>
<dbReference type="EMBL" id="BHWB01000002">
    <property type="protein sequence ID" value="GCB34059.1"/>
    <property type="molecule type" value="Genomic_DNA"/>
</dbReference>
<sequence length="155" mass="18167">MDKTNILGCFTSSGGYEASDTDLIRKTKDKKDDLFCSYIWGEKGINNKLALLKREDYGSDMNLILFEFYVDPIPCLRQHLKEIESYRKKEKAIGIPIIITDENFFNKSEEERYEFLKVSIMQKMDLLEAVIKRRKLDTNMKQLKSDLVKLLSRLP</sequence>
<gene>
    <name evidence="1" type="ORF">KGMB02408_10040</name>
</gene>
<evidence type="ECO:0000313" key="2">
    <source>
        <dbReference type="Proteomes" id="UP000288079"/>
    </source>
</evidence>
<dbReference type="OrthoDB" id="1442321at2"/>
<keyword evidence="2" id="KW-1185">Reference proteome</keyword>
<accession>A0A401LRE4</accession>
<name>A0A401LRE4_9BACE</name>
<dbReference type="Proteomes" id="UP000288079">
    <property type="component" value="Unassembled WGS sequence"/>
</dbReference>
<dbReference type="AlphaFoldDB" id="A0A401LRE4"/>